<comment type="caution">
    <text evidence="6">The sequence shown here is derived from an EMBL/GenBank/DDBJ whole genome shotgun (WGS) entry which is preliminary data.</text>
</comment>
<comment type="subcellular location">
    <subcellularLocation>
        <location evidence="5">Cell membrane</location>
        <topology evidence="5">Peripheral membrane protein</topology>
    </subcellularLocation>
</comment>
<dbReference type="Pfam" id="PF01992">
    <property type="entry name" value="vATP-synt_AC39"/>
    <property type="match status" value="1"/>
</dbReference>
<dbReference type="Gene3D" id="1.10.132.50">
    <property type="entry name" value="ATP synthase (C/AC39) subunit, domain 3"/>
    <property type="match status" value="3"/>
</dbReference>
<keyword evidence="3 5" id="KW-0406">Ion transport</keyword>
<evidence type="ECO:0000256" key="2">
    <source>
        <dbReference type="ARBA" id="ARBA00022781"/>
    </source>
</evidence>
<dbReference type="InterPro" id="IPR002843">
    <property type="entry name" value="ATPase_V0-cplx_csu/dsu"/>
</dbReference>
<evidence type="ECO:0000256" key="3">
    <source>
        <dbReference type="ARBA" id="ARBA00023065"/>
    </source>
</evidence>
<dbReference type="NCBIfam" id="TIGR02923">
    <property type="entry name" value="AhaC"/>
    <property type="match status" value="1"/>
</dbReference>
<dbReference type="EMBL" id="LHYA01000026">
    <property type="protein sequence ID" value="KXB03420.1"/>
    <property type="molecule type" value="Genomic_DNA"/>
</dbReference>
<dbReference type="InterPro" id="IPR050873">
    <property type="entry name" value="V-ATPase_V0D/AC39_subunit"/>
</dbReference>
<comment type="function">
    <text evidence="5">Component of the A-type ATP synthase that produces ATP from ADP in the presence of a proton gradient across the membrane.</text>
</comment>
<keyword evidence="1 5" id="KW-0813">Transport</keyword>
<keyword evidence="5" id="KW-0472">Membrane</keyword>
<dbReference type="HAMAP" id="MF_00314">
    <property type="entry name" value="ATP_synth_C_arch"/>
    <property type="match status" value="1"/>
</dbReference>
<sequence>MNEILILLIVLGIIGGISAFIVIRTRRIMPYVYCGARVSAWEAKLFSDTRLDELSESPNTERVLGALEDTDYRPYISDISREEGVDVEEVERALNYCLNDTYQELIEMTPEERRDIVEKIVERINVRNLQAILTGVEKEIPKEDRMKVLTPSPTLPEDKLEMLASAENLDRILEYLEESEYYDTLSETMEEGYAEWGVSALIWALDGFYYSNLWENIRTKKAQRSILEKMIGIELDAINIKLILRLKKEDVHPGTIAEFTVPSHLLSNEQIERMMTAEDVQSAAEVTSDTPYGPVVQGALQQFEETGSLFALEKALDEEILKMSREISLIQPFTIAPVINYLRLKETEVRNLRTIIRLKAEEVKPEDIRNALVRKWEIELRPR</sequence>
<reference evidence="6 7" key="1">
    <citation type="journal article" date="2016" name="Sci. Rep.">
        <title>Metabolic traits of an uncultured archaeal lineage -MSBL1- from brine pools of the Red Sea.</title>
        <authorList>
            <person name="Mwirichia R."/>
            <person name="Alam I."/>
            <person name="Rashid M."/>
            <person name="Vinu M."/>
            <person name="Ba-Alawi W."/>
            <person name="Anthony Kamau A."/>
            <person name="Kamanda Ngugi D."/>
            <person name="Goker M."/>
            <person name="Klenk H.P."/>
            <person name="Bajic V."/>
            <person name="Stingl U."/>
        </authorList>
    </citation>
    <scope>NUCLEOTIDE SEQUENCE [LARGE SCALE GENOMIC DNA]</scope>
    <source>
        <strain evidence="6">SCGC-AAA261G05</strain>
    </source>
</reference>
<evidence type="ECO:0000313" key="6">
    <source>
        <dbReference type="EMBL" id="KXB03420.1"/>
    </source>
</evidence>
<dbReference type="GO" id="GO:0046961">
    <property type="term" value="F:proton-transporting ATPase activity, rotational mechanism"/>
    <property type="evidence" value="ECO:0007669"/>
    <property type="project" value="InterPro"/>
</dbReference>
<evidence type="ECO:0000256" key="1">
    <source>
        <dbReference type="ARBA" id="ARBA00022448"/>
    </source>
</evidence>
<dbReference type="GO" id="GO:0005886">
    <property type="term" value="C:plasma membrane"/>
    <property type="evidence" value="ECO:0007669"/>
    <property type="project" value="UniProtKB-SubCell"/>
</dbReference>
<keyword evidence="4 5" id="KW-0066">ATP synthesis</keyword>
<name>A0A133VAG6_9EURY</name>
<dbReference type="GO" id="GO:0033179">
    <property type="term" value="C:proton-transporting V-type ATPase, V0 domain"/>
    <property type="evidence" value="ECO:0007669"/>
    <property type="project" value="InterPro"/>
</dbReference>
<keyword evidence="2 5" id="KW-0375">Hydrogen ion transport</keyword>
<dbReference type="Proteomes" id="UP000070405">
    <property type="component" value="Unassembled WGS sequence"/>
</dbReference>
<comment type="subunit">
    <text evidence="5">Has multiple subunits with at least A(3), B(3), C, D, E, F, H, I and proteolipid K(x).</text>
</comment>
<dbReference type="AlphaFoldDB" id="A0A133VAG6"/>
<accession>A0A133VAG6</accession>
<dbReference type="SUPFAM" id="SSF103486">
    <property type="entry name" value="V-type ATP synthase subunit C"/>
    <property type="match status" value="1"/>
</dbReference>
<dbReference type="GO" id="GO:0042777">
    <property type="term" value="P:proton motive force-driven plasma membrane ATP synthesis"/>
    <property type="evidence" value="ECO:0007669"/>
    <property type="project" value="UniProtKB-UniRule"/>
</dbReference>
<dbReference type="PANTHER" id="PTHR38682">
    <property type="entry name" value="V-TYPE ATP SYNTHASE SUBUNIT C"/>
    <property type="match status" value="1"/>
</dbReference>
<dbReference type="GO" id="GO:0005524">
    <property type="term" value="F:ATP binding"/>
    <property type="evidence" value="ECO:0007669"/>
    <property type="project" value="UniProtKB-UniRule"/>
</dbReference>
<dbReference type="GO" id="GO:0046933">
    <property type="term" value="F:proton-transporting ATP synthase activity, rotational mechanism"/>
    <property type="evidence" value="ECO:0007669"/>
    <property type="project" value="UniProtKB-UniRule"/>
</dbReference>
<keyword evidence="7" id="KW-1185">Reference proteome</keyword>
<gene>
    <name evidence="5" type="primary">atpC</name>
    <name evidence="6" type="ORF">AKJ47_02265</name>
</gene>
<proteinExistence type="inferred from homology"/>
<evidence type="ECO:0000313" key="7">
    <source>
        <dbReference type="Proteomes" id="UP000070405"/>
    </source>
</evidence>
<protein>
    <recommendedName>
        <fullName evidence="5">A-type ATP synthase subunit C</fullName>
    </recommendedName>
</protein>
<evidence type="ECO:0000256" key="4">
    <source>
        <dbReference type="ARBA" id="ARBA00023310"/>
    </source>
</evidence>
<evidence type="ECO:0000256" key="5">
    <source>
        <dbReference type="HAMAP-Rule" id="MF_00314"/>
    </source>
</evidence>
<dbReference type="InterPro" id="IPR044911">
    <property type="entry name" value="V-type_ATPase_csu/dsu_dom_3"/>
</dbReference>
<dbReference type="PANTHER" id="PTHR38682:SF1">
    <property type="entry name" value="V-TYPE ATP SYNTHASE SUBUNIT C"/>
    <property type="match status" value="1"/>
</dbReference>
<comment type="similarity">
    <text evidence="5">Belongs to the V-ATPase V0D/AC39 subunit family.</text>
</comment>
<dbReference type="InterPro" id="IPR014272">
    <property type="entry name" value="ATPase_V0-cplx_csu"/>
</dbReference>
<organism evidence="6 7">
    <name type="scientific">candidate division MSBL1 archaeon SCGC-AAA261G05</name>
    <dbReference type="NCBI Taxonomy" id="1698276"/>
    <lineage>
        <taxon>Archaea</taxon>
        <taxon>Methanobacteriati</taxon>
        <taxon>Methanobacteriota</taxon>
        <taxon>candidate division MSBL1</taxon>
    </lineage>
</organism>
<dbReference type="InterPro" id="IPR036079">
    <property type="entry name" value="ATPase_csu/dsu_sf"/>
</dbReference>
<keyword evidence="5" id="KW-1003">Cell membrane</keyword>